<dbReference type="Gene3D" id="3.40.309.10">
    <property type="entry name" value="Aldehyde Dehydrogenase, Chain A, domain 2"/>
    <property type="match status" value="1"/>
</dbReference>
<proteinExistence type="inferred from homology"/>
<evidence type="ECO:0000256" key="4">
    <source>
        <dbReference type="RuleBase" id="RU003345"/>
    </source>
</evidence>
<dbReference type="CDD" id="cd07106">
    <property type="entry name" value="ALDH_AldA-AAD23400"/>
    <property type="match status" value="1"/>
</dbReference>
<dbReference type="PROSITE" id="PS00687">
    <property type="entry name" value="ALDEHYDE_DEHYDR_GLU"/>
    <property type="match status" value="1"/>
</dbReference>
<feature type="domain" description="Aldehyde dehydrogenase" evidence="5">
    <location>
        <begin position="18"/>
        <end position="463"/>
    </location>
</feature>
<accession>A0A7W6DPD0</accession>
<sequence length="472" mass="49491">MDRTFAMLIDGAAVAGAGNFPVINPATGRPFAHCPHADRALLDRAVAAGVAAFPRWAATPVDDRAALVARLADALATRADEFAALLTAEQGKPLAQAGHEVAGAVETLRAFAAMRPESRVLRDDGRARIVEHRTPLGVVAAIVPWNYPLLLLMNKIGPGLVAGNCIVAKPAPTTPLTALLFGEICRELLPPGVVNIICDRNDLGDALTGHSDIAMLSFTGSTATGRKVMAAGAQAIRRVSLELGGNDAAIVLDDADPVVAARRIFAGAMMNAGQVCVAIKRAYVPETMMEPFCDELVRLAQAHVVDNGARQGAQMGPLQNAAQYEKVKALLAETAEQGRVLAGGAAIDRPGYFIAPTIVRDLPDDARLVREEQFGPVLPVLSYSDIDEAVARADAGVYGLGGSVWGHDVDRAAQVAMRMGSGTVWINQHAALDAAIPFRGARQSGMGGDLGQDGLHEYTQAHIVNIALGRGV</sequence>
<dbReference type="InterPro" id="IPR015590">
    <property type="entry name" value="Aldehyde_DH_dom"/>
</dbReference>
<keyword evidence="7" id="KW-1185">Reference proteome</keyword>
<comment type="similarity">
    <text evidence="1 4">Belongs to the aldehyde dehydrogenase family.</text>
</comment>
<dbReference type="InterPro" id="IPR016161">
    <property type="entry name" value="Ald_DH/histidinol_DH"/>
</dbReference>
<dbReference type="Proteomes" id="UP000552757">
    <property type="component" value="Unassembled WGS sequence"/>
</dbReference>
<evidence type="ECO:0000313" key="6">
    <source>
        <dbReference type="EMBL" id="MBB3982634.1"/>
    </source>
</evidence>
<feature type="active site" evidence="3">
    <location>
        <position position="242"/>
    </location>
</feature>
<evidence type="ECO:0000256" key="2">
    <source>
        <dbReference type="ARBA" id="ARBA00023002"/>
    </source>
</evidence>
<dbReference type="Gene3D" id="3.40.605.10">
    <property type="entry name" value="Aldehyde Dehydrogenase, Chain A, domain 1"/>
    <property type="match status" value="1"/>
</dbReference>
<organism evidence="6 7">
    <name type="scientific">Sphingobium fontiphilum</name>
    <dbReference type="NCBI Taxonomy" id="944425"/>
    <lineage>
        <taxon>Bacteria</taxon>
        <taxon>Pseudomonadati</taxon>
        <taxon>Pseudomonadota</taxon>
        <taxon>Alphaproteobacteria</taxon>
        <taxon>Sphingomonadales</taxon>
        <taxon>Sphingomonadaceae</taxon>
        <taxon>Sphingobium</taxon>
    </lineage>
</organism>
<dbReference type="PANTHER" id="PTHR11699">
    <property type="entry name" value="ALDEHYDE DEHYDROGENASE-RELATED"/>
    <property type="match status" value="1"/>
</dbReference>
<gene>
    <name evidence="6" type="ORF">GGR44_002300</name>
</gene>
<dbReference type="InterPro" id="IPR016163">
    <property type="entry name" value="Ald_DH_C"/>
</dbReference>
<dbReference type="Pfam" id="PF00171">
    <property type="entry name" value="Aldedh"/>
    <property type="match status" value="1"/>
</dbReference>
<evidence type="ECO:0000256" key="3">
    <source>
        <dbReference type="PROSITE-ProRule" id="PRU10007"/>
    </source>
</evidence>
<keyword evidence="2 4" id="KW-0560">Oxidoreductase</keyword>
<evidence type="ECO:0000256" key="1">
    <source>
        <dbReference type="ARBA" id="ARBA00009986"/>
    </source>
</evidence>
<reference evidence="6 7" key="1">
    <citation type="submission" date="2020-08" db="EMBL/GenBank/DDBJ databases">
        <title>Genomic Encyclopedia of Type Strains, Phase IV (KMG-IV): sequencing the most valuable type-strain genomes for metagenomic binning, comparative biology and taxonomic classification.</title>
        <authorList>
            <person name="Goeker M."/>
        </authorList>
    </citation>
    <scope>NUCLEOTIDE SEQUENCE [LARGE SCALE GENOMIC DNA]</scope>
    <source>
        <strain evidence="6 7">DSM 29348</strain>
    </source>
</reference>
<dbReference type="RefSeq" id="WP_183955707.1">
    <property type="nucleotide sequence ID" value="NZ_JACIEB010000005.1"/>
</dbReference>
<dbReference type="InterPro" id="IPR044086">
    <property type="entry name" value="LUC3-like"/>
</dbReference>
<dbReference type="EMBL" id="JACIEB010000005">
    <property type="protein sequence ID" value="MBB3982634.1"/>
    <property type="molecule type" value="Genomic_DNA"/>
</dbReference>
<dbReference type="SUPFAM" id="SSF53720">
    <property type="entry name" value="ALDH-like"/>
    <property type="match status" value="1"/>
</dbReference>
<dbReference type="InterPro" id="IPR016162">
    <property type="entry name" value="Ald_DH_N"/>
</dbReference>
<protein>
    <submittedName>
        <fullName evidence="6">Acyl-CoA reductase-like NAD-dependent aldehyde dehydrogenase</fullName>
    </submittedName>
</protein>
<dbReference type="FunFam" id="3.40.605.10:FF:000007">
    <property type="entry name" value="NAD/NADP-dependent betaine aldehyde dehydrogenase"/>
    <property type="match status" value="1"/>
</dbReference>
<evidence type="ECO:0000259" key="5">
    <source>
        <dbReference type="Pfam" id="PF00171"/>
    </source>
</evidence>
<dbReference type="GO" id="GO:0016620">
    <property type="term" value="F:oxidoreductase activity, acting on the aldehyde or oxo group of donors, NAD or NADP as acceptor"/>
    <property type="evidence" value="ECO:0007669"/>
    <property type="project" value="InterPro"/>
</dbReference>
<evidence type="ECO:0000313" key="7">
    <source>
        <dbReference type="Proteomes" id="UP000552757"/>
    </source>
</evidence>
<comment type="caution">
    <text evidence="6">The sequence shown here is derived from an EMBL/GenBank/DDBJ whole genome shotgun (WGS) entry which is preliminary data.</text>
</comment>
<dbReference type="AlphaFoldDB" id="A0A7W6DPD0"/>
<name>A0A7W6DPD0_9SPHN</name>
<dbReference type="InterPro" id="IPR029510">
    <property type="entry name" value="Ald_DH_CS_GLU"/>
</dbReference>